<accession>K2PAN4</accession>
<reference evidence="2 3" key="1">
    <citation type="journal article" date="2012" name="J. Bacteriol.">
        <title>Genome Sequence of Nitratireductor indicus Type Strain C115.</title>
        <authorList>
            <person name="Lai Q."/>
            <person name="Li G."/>
            <person name="Yu Z."/>
            <person name="Shao Z."/>
        </authorList>
    </citation>
    <scope>NUCLEOTIDE SEQUENCE [LARGE SCALE GENOMIC DNA]</scope>
    <source>
        <strain evidence="2 3">C115</strain>
    </source>
</reference>
<dbReference type="AlphaFoldDB" id="K2PAN4"/>
<organism evidence="2 3">
    <name type="scientific">Nitratireductor indicus C115</name>
    <dbReference type="NCBI Taxonomy" id="1231190"/>
    <lineage>
        <taxon>Bacteria</taxon>
        <taxon>Pseudomonadati</taxon>
        <taxon>Pseudomonadota</taxon>
        <taxon>Alphaproteobacteria</taxon>
        <taxon>Hyphomicrobiales</taxon>
        <taxon>Phyllobacteriaceae</taxon>
        <taxon>Nitratireductor</taxon>
    </lineage>
</organism>
<dbReference type="eggNOG" id="COG2203">
    <property type="taxonomic scope" value="Bacteria"/>
</dbReference>
<dbReference type="SUPFAM" id="SSF55781">
    <property type="entry name" value="GAF domain-like"/>
    <property type="match status" value="1"/>
</dbReference>
<evidence type="ECO:0000313" key="3">
    <source>
        <dbReference type="Proteomes" id="UP000007374"/>
    </source>
</evidence>
<proteinExistence type="predicted"/>
<gene>
    <name evidence="2" type="ORF">NA8A_00575</name>
</gene>
<dbReference type="Pfam" id="PF13185">
    <property type="entry name" value="GAF_2"/>
    <property type="match status" value="1"/>
</dbReference>
<dbReference type="PATRIC" id="fig|1231190.3.peg.122"/>
<dbReference type="STRING" id="721133.SAMN05216176_102114"/>
<dbReference type="EMBL" id="AMSI01000001">
    <property type="protein sequence ID" value="EKF44191.1"/>
    <property type="molecule type" value="Genomic_DNA"/>
</dbReference>
<dbReference type="RefSeq" id="WP_009449269.1">
    <property type="nucleotide sequence ID" value="NZ_AMSI01000001.1"/>
</dbReference>
<dbReference type="InterPro" id="IPR029016">
    <property type="entry name" value="GAF-like_dom_sf"/>
</dbReference>
<comment type="caution">
    <text evidence="2">The sequence shown here is derived from an EMBL/GenBank/DDBJ whole genome shotgun (WGS) entry which is preliminary data.</text>
</comment>
<dbReference type="InterPro" id="IPR003018">
    <property type="entry name" value="GAF"/>
</dbReference>
<name>K2PAN4_9HYPH</name>
<protein>
    <submittedName>
        <fullName evidence="2">GAF domain-containing protein</fullName>
    </submittedName>
</protein>
<keyword evidence="3" id="KW-1185">Reference proteome</keyword>
<dbReference type="Proteomes" id="UP000007374">
    <property type="component" value="Unassembled WGS sequence"/>
</dbReference>
<evidence type="ECO:0000259" key="1">
    <source>
        <dbReference type="Pfam" id="PF13185"/>
    </source>
</evidence>
<feature type="domain" description="GAF" evidence="1">
    <location>
        <begin position="24"/>
        <end position="147"/>
    </location>
</feature>
<sequence>MTQSPLPALLRILAEPGQPEALYKALEKASHALVGHELFTLLYVDGQEVARVYSNRPDEYPVSGRKLMGPTPWGDLVLKQKKPFIGRDREGIRWAFFDHELIESMGLGSVINIPVLYGGEAIGTFNILAPEHHYKESDVELVAPLAPLLIPAFLNARAKARAATTRSA</sequence>
<dbReference type="Gene3D" id="3.30.450.40">
    <property type="match status" value="1"/>
</dbReference>
<dbReference type="OrthoDB" id="7066078at2"/>
<evidence type="ECO:0000313" key="2">
    <source>
        <dbReference type="EMBL" id="EKF44191.1"/>
    </source>
</evidence>